<gene>
    <name evidence="1" type="ORF">EZMO1_1803</name>
</gene>
<dbReference type="STRING" id="570277.EZMO1_1803"/>
<evidence type="ECO:0000313" key="1">
    <source>
        <dbReference type="EMBL" id="AMO55947.1"/>
    </source>
</evidence>
<dbReference type="Proteomes" id="UP000071065">
    <property type="component" value="Chromosome"/>
</dbReference>
<evidence type="ECO:0000313" key="2">
    <source>
        <dbReference type="Proteomes" id="UP000071065"/>
    </source>
</evidence>
<dbReference type="EMBL" id="CP013251">
    <property type="protein sequence ID" value="AMO55947.1"/>
    <property type="molecule type" value="Genomic_DNA"/>
</dbReference>
<name>A0A142BB21_9GAMM</name>
<protein>
    <submittedName>
        <fullName evidence="1">Uncharacterized protein</fullName>
    </submittedName>
</protein>
<proteinExistence type="predicted"/>
<reference evidence="1 2" key="1">
    <citation type="journal article" date="2016" name="Front. Microbiol.">
        <title>Genomic Insight into the Host-Endosymbiont Relationship of Endozoicomonas montiporae CL-33(T) with its Coral Host.</title>
        <authorList>
            <person name="Ding J.-Y."/>
            <person name="Shiu J.-H."/>
            <person name="Chen W.-M."/>
            <person name="Chiang Y.-R."/>
            <person name="Tang S.-L."/>
        </authorList>
    </citation>
    <scope>NUCLEOTIDE SEQUENCE [LARGE SCALE GENOMIC DNA]</scope>
    <source>
        <strain evidence="1 2">CL-33</strain>
    </source>
</reference>
<organism evidence="1 2">
    <name type="scientific">Endozoicomonas montiporae CL-33</name>
    <dbReference type="NCBI Taxonomy" id="570277"/>
    <lineage>
        <taxon>Bacteria</taxon>
        <taxon>Pseudomonadati</taxon>
        <taxon>Pseudomonadota</taxon>
        <taxon>Gammaproteobacteria</taxon>
        <taxon>Oceanospirillales</taxon>
        <taxon>Endozoicomonadaceae</taxon>
        <taxon>Endozoicomonas</taxon>
    </lineage>
</organism>
<dbReference type="PATRIC" id="fig|570277.3.peg.1943"/>
<accession>A0A142BB21</accession>
<sequence length="47" mass="5273">MNTKNAEQKVINGTVWDEFCDALKQAGKIIQSDKAPQDAFNQAEGYR</sequence>
<dbReference type="RefSeq" id="WP_160174025.1">
    <property type="nucleotide sequence ID" value="NZ_CP013251.1"/>
</dbReference>
<dbReference type="AlphaFoldDB" id="A0A142BB21"/>
<dbReference type="KEGG" id="emp:EZMO1_1803"/>